<feature type="active site" evidence="5">
    <location>
        <position position="252"/>
    </location>
</feature>
<dbReference type="Gene3D" id="3.40.309.10">
    <property type="entry name" value="Aldehyde Dehydrogenase, Chain A, domain 2"/>
    <property type="match status" value="1"/>
</dbReference>
<dbReference type="EMBL" id="CYHF01000001">
    <property type="protein sequence ID" value="CUA93629.1"/>
    <property type="molecule type" value="Genomic_DNA"/>
</dbReference>
<dbReference type="GO" id="GO:0004029">
    <property type="term" value="F:aldehyde dehydrogenase (NAD+) activity"/>
    <property type="evidence" value="ECO:0007669"/>
    <property type="project" value="TreeGrafter"/>
</dbReference>
<dbReference type="InterPro" id="IPR015590">
    <property type="entry name" value="Aldehyde_DH_dom"/>
</dbReference>
<dbReference type="STRING" id="339866.GCA_001418255_00298"/>
<evidence type="ECO:0000259" key="8">
    <source>
        <dbReference type="Pfam" id="PF00171"/>
    </source>
</evidence>
<keyword evidence="3" id="KW-0520">NAD</keyword>
<gene>
    <name evidence="9" type="ORF">Ga0061069_101300</name>
</gene>
<dbReference type="RefSeq" id="WP_055449245.1">
    <property type="nucleotide sequence ID" value="NZ_CYHF01000001.1"/>
</dbReference>
<accession>A0A0K6HRX7</accession>
<dbReference type="InterPro" id="IPR016160">
    <property type="entry name" value="Ald_DH_CS_CYS"/>
</dbReference>
<proteinExistence type="inferred from homology"/>
<reference evidence="10" key="1">
    <citation type="submission" date="2015-08" db="EMBL/GenBank/DDBJ databases">
        <authorList>
            <person name="Varghese N."/>
        </authorList>
    </citation>
    <scope>NUCLEOTIDE SEQUENCE [LARGE SCALE GENOMIC DNA]</scope>
    <source>
        <strain evidence="10">DSM 18181</strain>
    </source>
</reference>
<dbReference type="Proteomes" id="UP000183649">
    <property type="component" value="Unassembled WGS sequence"/>
</dbReference>
<dbReference type="PANTHER" id="PTHR43570:SF20">
    <property type="entry name" value="ALDEHYDE DEHYDROGENASE ALDX-RELATED"/>
    <property type="match status" value="1"/>
</dbReference>
<evidence type="ECO:0000256" key="1">
    <source>
        <dbReference type="ARBA" id="ARBA00009986"/>
    </source>
</evidence>
<evidence type="ECO:0000256" key="6">
    <source>
        <dbReference type="PROSITE-ProRule" id="PRU10007"/>
    </source>
</evidence>
<protein>
    <recommendedName>
        <fullName evidence="4">Aldehyde dehydrogenase</fullName>
    </recommendedName>
</protein>
<feature type="domain" description="Aldehyde dehydrogenase" evidence="8">
    <location>
        <begin position="11"/>
        <end position="442"/>
    </location>
</feature>
<dbReference type="OrthoDB" id="6187633at2"/>
<keyword evidence="10" id="KW-1185">Reference proteome</keyword>
<evidence type="ECO:0000256" key="5">
    <source>
        <dbReference type="PIRSR" id="PIRSR036492-1"/>
    </source>
</evidence>
<comment type="similarity">
    <text evidence="1 4 7">Belongs to the aldehyde dehydrogenase family.</text>
</comment>
<feature type="active site" evidence="5 6">
    <location>
        <position position="218"/>
    </location>
</feature>
<dbReference type="PANTHER" id="PTHR43570">
    <property type="entry name" value="ALDEHYDE DEHYDROGENASE"/>
    <property type="match status" value="1"/>
</dbReference>
<dbReference type="PROSITE" id="PS00070">
    <property type="entry name" value="ALDEHYDE_DEHYDR_CYS"/>
    <property type="match status" value="1"/>
</dbReference>
<evidence type="ECO:0000313" key="9">
    <source>
        <dbReference type="EMBL" id="CUA93629.1"/>
    </source>
</evidence>
<evidence type="ECO:0000313" key="10">
    <source>
        <dbReference type="Proteomes" id="UP000183649"/>
    </source>
</evidence>
<dbReference type="PROSITE" id="PS00687">
    <property type="entry name" value="ALDEHYDE_DEHYDR_GLU"/>
    <property type="match status" value="1"/>
</dbReference>
<evidence type="ECO:0000256" key="2">
    <source>
        <dbReference type="ARBA" id="ARBA00023002"/>
    </source>
</evidence>
<evidence type="ECO:0000256" key="7">
    <source>
        <dbReference type="RuleBase" id="RU003345"/>
    </source>
</evidence>
<dbReference type="InterPro" id="IPR016162">
    <property type="entry name" value="Ald_DH_N"/>
</dbReference>
<dbReference type="InterPro" id="IPR016163">
    <property type="entry name" value="Ald_DH_C"/>
</dbReference>
<dbReference type="PIRSF" id="PIRSF036492">
    <property type="entry name" value="ALDH"/>
    <property type="match status" value="1"/>
</dbReference>
<dbReference type="AlphaFoldDB" id="A0A0K6HRX7"/>
<dbReference type="InterPro" id="IPR012394">
    <property type="entry name" value="Aldehyde_DH_NAD(P)"/>
</dbReference>
<name>A0A0K6HRX7_9BURK</name>
<sequence length="473" mass="51159">MDRAPDFAASLQQTYSAMRAAFDAEPFPPWAVRRDRLRRLQTLLRTHAAEWAEAIDADFGGRPPPETGLLELVPTLTGIADALRQGPRWMRPRGASVSRWFLPARAQVLPQPLGVVGIIAPWNYPLVLAAAPLTAALAAGNRAMVKLSEYTPTFSAVFAQRAAQVFAADEVAVVQGDAEIGAAFSALPFDHLLFTGSTGVGKRVMAAAAAHLTPVTLELGGKSPAIIAPGYDVAHAARRILFGKLVNAGQTCIAPDYVLVPRDQQSAFIDACRGEAQRLYPEGLRSPDYASIIDHRQYSRLLGLMGEARAAGAHVHALFDGVQADDLRHRLAPAAICDAPASVRLMNEEIFGPLLPVVAYDDLEQALAHLRSQPRPLAMYWFDHDRRRTAAALLQTHAGGVTVNDTLLHFAQDGLPFGGVGASGMGSYHGRWGFDTFSKLKPVLYQSRVSGVGLVAPPYGQRTRWLMKLMGRL</sequence>
<keyword evidence="2 4" id="KW-0560">Oxidoreductase</keyword>
<dbReference type="SUPFAM" id="SSF53720">
    <property type="entry name" value="ALDH-like"/>
    <property type="match status" value="1"/>
</dbReference>
<evidence type="ECO:0000256" key="4">
    <source>
        <dbReference type="PIRNR" id="PIRNR036492"/>
    </source>
</evidence>
<dbReference type="GO" id="GO:0005737">
    <property type="term" value="C:cytoplasm"/>
    <property type="evidence" value="ECO:0007669"/>
    <property type="project" value="TreeGrafter"/>
</dbReference>
<dbReference type="CDD" id="cd07133">
    <property type="entry name" value="ALDH_CALDH_CalB"/>
    <property type="match status" value="1"/>
</dbReference>
<dbReference type="Gene3D" id="3.40.605.10">
    <property type="entry name" value="Aldehyde Dehydrogenase, Chain A, domain 1"/>
    <property type="match status" value="1"/>
</dbReference>
<dbReference type="GO" id="GO:0006081">
    <property type="term" value="P:aldehyde metabolic process"/>
    <property type="evidence" value="ECO:0007669"/>
    <property type="project" value="InterPro"/>
</dbReference>
<organism evidence="9 10">
    <name type="scientific">Thiomonas bhubaneswarensis</name>
    <dbReference type="NCBI Taxonomy" id="339866"/>
    <lineage>
        <taxon>Bacteria</taxon>
        <taxon>Pseudomonadati</taxon>
        <taxon>Pseudomonadota</taxon>
        <taxon>Betaproteobacteria</taxon>
        <taxon>Burkholderiales</taxon>
        <taxon>Thiomonas</taxon>
    </lineage>
</organism>
<evidence type="ECO:0000256" key="3">
    <source>
        <dbReference type="ARBA" id="ARBA00023027"/>
    </source>
</evidence>
<dbReference type="Pfam" id="PF00171">
    <property type="entry name" value="Aldedh"/>
    <property type="match status" value="1"/>
</dbReference>
<dbReference type="InterPro" id="IPR016161">
    <property type="entry name" value="Ald_DH/histidinol_DH"/>
</dbReference>
<dbReference type="InterPro" id="IPR029510">
    <property type="entry name" value="Ald_DH_CS_GLU"/>
</dbReference>